<protein>
    <submittedName>
        <fullName evidence="9">Dickkopf WNT signaling pathway inhibitor 3b</fullName>
    </submittedName>
</protein>
<reference evidence="9" key="2">
    <citation type="submission" date="2025-09" db="UniProtKB">
        <authorList>
            <consortium name="Ensembl"/>
        </authorList>
    </citation>
    <scope>IDENTIFICATION</scope>
</reference>
<proteinExistence type="inferred from homology"/>
<name>A0A3B3QSM0_9TELE</name>
<dbReference type="GeneTree" id="ENSGT00390000000221"/>
<dbReference type="GO" id="GO:0048019">
    <property type="term" value="F:receptor antagonist activity"/>
    <property type="evidence" value="ECO:0007669"/>
    <property type="project" value="TreeGrafter"/>
</dbReference>
<keyword evidence="7" id="KW-1015">Disulfide bond</keyword>
<keyword evidence="4" id="KW-0964">Secreted</keyword>
<evidence type="ECO:0000256" key="5">
    <source>
        <dbReference type="ARBA" id="ARBA00022687"/>
    </source>
</evidence>
<evidence type="ECO:0000256" key="6">
    <source>
        <dbReference type="ARBA" id="ARBA00022729"/>
    </source>
</evidence>
<comment type="subcellular location">
    <subcellularLocation>
        <location evidence="1">Secreted</location>
    </subcellularLocation>
</comment>
<dbReference type="GO" id="GO:0005615">
    <property type="term" value="C:extracellular space"/>
    <property type="evidence" value="ECO:0007669"/>
    <property type="project" value="TreeGrafter"/>
</dbReference>
<accession>A0A3B3QSM0</accession>
<dbReference type="Ensembl" id="ENSPKIT00000032701.1">
    <property type="protein sequence ID" value="ENSPKIP00000008620.1"/>
    <property type="gene ID" value="ENSPKIG00000024038.1"/>
</dbReference>
<evidence type="ECO:0000313" key="9">
    <source>
        <dbReference type="Ensembl" id="ENSPKIP00000008620.1"/>
    </source>
</evidence>
<evidence type="ECO:0000313" key="10">
    <source>
        <dbReference type="Proteomes" id="UP000261540"/>
    </source>
</evidence>
<dbReference type="GO" id="GO:0016055">
    <property type="term" value="P:Wnt signaling pathway"/>
    <property type="evidence" value="ECO:0007669"/>
    <property type="project" value="UniProtKB-KW"/>
</dbReference>
<dbReference type="GO" id="GO:0039706">
    <property type="term" value="F:co-receptor binding"/>
    <property type="evidence" value="ECO:0007669"/>
    <property type="project" value="TreeGrafter"/>
</dbReference>
<dbReference type="Gene3D" id="2.10.80.10">
    <property type="entry name" value="Lipase, subunit A"/>
    <property type="match status" value="1"/>
</dbReference>
<dbReference type="Proteomes" id="UP000261540">
    <property type="component" value="Unplaced"/>
</dbReference>
<evidence type="ECO:0000256" key="4">
    <source>
        <dbReference type="ARBA" id="ARBA00022525"/>
    </source>
</evidence>
<evidence type="ECO:0000256" key="1">
    <source>
        <dbReference type="ARBA" id="ARBA00004613"/>
    </source>
</evidence>
<dbReference type="InterPro" id="IPR006796">
    <property type="entry name" value="Dickkopf_N"/>
</dbReference>
<evidence type="ECO:0000256" key="3">
    <source>
        <dbReference type="ARBA" id="ARBA00022473"/>
    </source>
</evidence>
<feature type="domain" description="Dickkopf N-terminal cysteine-rich" evidence="8">
    <location>
        <begin position="52"/>
        <end position="102"/>
    </location>
</feature>
<evidence type="ECO:0000259" key="8">
    <source>
        <dbReference type="Pfam" id="PF04706"/>
    </source>
</evidence>
<dbReference type="PANTHER" id="PTHR12113">
    <property type="entry name" value="DICKKOPF3-LIKE 3"/>
    <property type="match status" value="1"/>
</dbReference>
<sequence length="249" mass="28179">MLYPTIIRSLRNSILYSFLLKRALRCQPGIWVRWVCCIGLPEPSVRADSPQECRVDEDCGTDCYCLYKMLRSQCLPCKTAQATCTKDEECCGAQLCVWGQCTENATKGTAGSICQYQSNCSAELCCAYHEVSGEHCHTHSNHLVAQLNWISAGEGPLDQCPCAAGLWCQSLMAFREGGVFSNPSCKVPSFDGLHQVKSKFNLYGVFHRHHKEQCMMERPNNIIKLIKQSYINSYINLYFIYSHGQTFWL</sequence>
<dbReference type="PANTHER" id="PTHR12113:SF8">
    <property type="entry name" value="DICKKOPF-RELATED PROTEIN 3"/>
    <property type="match status" value="1"/>
</dbReference>
<organism evidence="9 10">
    <name type="scientific">Paramormyrops kingsleyae</name>
    <dbReference type="NCBI Taxonomy" id="1676925"/>
    <lineage>
        <taxon>Eukaryota</taxon>
        <taxon>Metazoa</taxon>
        <taxon>Chordata</taxon>
        <taxon>Craniata</taxon>
        <taxon>Vertebrata</taxon>
        <taxon>Euteleostomi</taxon>
        <taxon>Actinopterygii</taxon>
        <taxon>Neopterygii</taxon>
        <taxon>Teleostei</taxon>
        <taxon>Osteoglossocephala</taxon>
        <taxon>Osteoglossomorpha</taxon>
        <taxon>Osteoglossiformes</taxon>
        <taxon>Mormyridae</taxon>
        <taxon>Paramormyrops</taxon>
    </lineage>
</organism>
<dbReference type="InterPro" id="IPR039863">
    <property type="entry name" value="DKK1-4"/>
</dbReference>
<keyword evidence="6" id="KW-0732">Signal</keyword>
<dbReference type="STRING" id="1676925.ENSPKIP00000008620"/>
<comment type="similarity">
    <text evidence="2">Belongs to the dickkopf family.</text>
</comment>
<dbReference type="AlphaFoldDB" id="A0A3B3QSM0"/>
<reference evidence="9" key="1">
    <citation type="submission" date="2025-08" db="UniProtKB">
        <authorList>
            <consortium name="Ensembl"/>
        </authorList>
    </citation>
    <scope>IDENTIFICATION</scope>
</reference>
<dbReference type="Pfam" id="PF04706">
    <property type="entry name" value="Dickkopf_N"/>
    <property type="match status" value="1"/>
</dbReference>
<evidence type="ECO:0000256" key="2">
    <source>
        <dbReference type="ARBA" id="ARBA00010842"/>
    </source>
</evidence>
<keyword evidence="5" id="KW-0879">Wnt signaling pathway</keyword>
<keyword evidence="3" id="KW-0217">Developmental protein</keyword>
<dbReference type="GO" id="GO:0090090">
    <property type="term" value="P:negative regulation of canonical Wnt signaling pathway"/>
    <property type="evidence" value="ECO:0007669"/>
    <property type="project" value="TreeGrafter"/>
</dbReference>
<evidence type="ECO:0000256" key="7">
    <source>
        <dbReference type="ARBA" id="ARBA00023157"/>
    </source>
</evidence>
<keyword evidence="10" id="KW-1185">Reference proteome</keyword>